<keyword evidence="3 9" id="KW-0031">Aminopeptidase</keyword>
<dbReference type="GO" id="GO:0008237">
    <property type="term" value="F:metallopeptidase activity"/>
    <property type="evidence" value="ECO:0007669"/>
    <property type="project" value="UniProtKB-KW"/>
</dbReference>
<dbReference type="Pfam" id="PF02127">
    <property type="entry name" value="Peptidase_M18"/>
    <property type="match status" value="2"/>
</dbReference>
<dbReference type="GO" id="GO:0005737">
    <property type="term" value="C:cytoplasm"/>
    <property type="evidence" value="ECO:0007669"/>
    <property type="project" value="UniProtKB-ARBA"/>
</dbReference>
<evidence type="ECO:0000256" key="9">
    <source>
        <dbReference type="RuleBase" id="RU004386"/>
    </source>
</evidence>
<comment type="similarity">
    <text evidence="2 9">Belongs to the peptidase M18 family.</text>
</comment>
<dbReference type="AlphaFoldDB" id="A0AAU3IE92"/>
<keyword evidence="5 9" id="KW-0479">Metal-binding</keyword>
<protein>
    <recommendedName>
        <fullName evidence="10">M18 family aminopeptidase</fullName>
        <ecNumber evidence="10">3.4.11.-</ecNumber>
    </recommendedName>
</protein>
<dbReference type="Gene3D" id="2.30.250.10">
    <property type="entry name" value="Aminopeptidase i, Domain 2"/>
    <property type="match status" value="2"/>
</dbReference>
<dbReference type="GO" id="GO:0006508">
    <property type="term" value="P:proteolysis"/>
    <property type="evidence" value="ECO:0007669"/>
    <property type="project" value="UniProtKB-KW"/>
</dbReference>
<evidence type="ECO:0000256" key="6">
    <source>
        <dbReference type="ARBA" id="ARBA00022801"/>
    </source>
</evidence>
<comment type="cofactor">
    <cofactor evidence="1 10">
        <name>Zn(2+)</name>
        <dbReference type="ChEBI" id="CHEBI:29105"/>
    </cofactor>
</comment>
<evidence type="ECO:0000256" key="4">
    <source>
        <dbReference type="ARBA" id="ARBA00022670"/>
    </source>
</evidence>
<keyword evidence="4 9" id="KW-0645">Protease</keyword>
<dbReference type="PRINTS" id="PR00932">
    <property type="entry name" value="AMINO1PTASE"/>
</dbReference>
<evidence type="ECO:0000256" key="7">
    <source>
        <dbReference type="ARBA" id="ARBA00022833"/>
    </source>
</evidence>
<accession>A0AAU3IE92</accession>
<organism evidence="11">
    <name type="scientific">Streptomyces sp. NBC_01393</name>
    <dbReference type="NCBI Taxonomy" id="2903851"/>
    <lineage>
        <taxon>Bacteria</taxon>
        <taxon>Bacillati</taxon>
        <taxon>Actinomycetota</taxon>
        <taxon>Actinomycetes</taxon>
        <taxon>Kitasatosporales</taxon>
        <taxon>Streptomycetaceae</taxon>
        <taxon>Streptomyces</taxon>
    </lineage>
</organism>
<evidence type="ECO:0000256" key="3">
    <source>
        <dbReference type="ARBA" id="ARBA00022438"/>
    </source>
</evidence>
<evidence type="ECO:0000256" key="10">
    <source>
        <dbReference type="RuleBase" id="RU004387"/>
    </source>
</evidence>
<evidence type="ECO:0000256" key="1">
    <source>
        <dbReference type="ARBA" id="ARBA00001947"/>
    </source>
</evidence>
<sequence>MHARSQRGHSDDLISYIQDSPSAYHAVAEGAQRLERAGFRELCETEAWTGATGGCYVVRDGTLIAWYAPPGTPAHTPFRILGAHTDLPHLRVVQDPDTGSVGWRQIGTRAYGNLAPEGWADRDLGVSGRLTLRDGTSRLVRVEEPLLRVARPEGGRPRHSTPLWGLGGTDPGGLLGRVAAEADVEFYDVLGHDLVLHDMQQPGYLGGAREFLVSARLDNLVSVHAGLTALVCAAAAGEASGAVPVLAAVDHDVTHEQGEPATGGVFLERVLRRSVAARGGDREDWYRALGGTFGGVADLVRAVHPEDTEHHGRGAGLLPNGGPVVRTGRGPDCATDGRGLAVFAAACERAGIPWRTSDADDVPSCGPGLGPLIAGRLAVPVVDIGVPGLSLHSARELCGADDPWLLARALTEFITAEHTDGKKGSARNDE</sequence>
<dbReference type="GO" id="GO:0004177">
    <property type="term" value="F:aminopeptidase activity"/>
    <property type="evidence" value="ECO:0007669"/>
    <property type="project" value="UniProtKB-KW"/>
</dbReference>
<evidence type="ECO:0000313" key="11">
    <source>
        <dbReference type="EMBL" id="WTZ14824.1"/>
    </source>
</evidence>
<dbReference type="Gene3D" id="3.40.630.10">
    <property type="entry name" value="Zn peptidases"/>
    <property type="match status" value="2"/>
</dbReference>
<gene>
    <name evidence="11" type="ORF">OG699_22860</name>
</gene>
<keyword evidence="8 9" id="KW-0482">Metalloprotease</keyword>
<proteinExistence type="inferred from homology"/>
<dbReference type="PANTHER" id="PTHR28570:SF3">
    <property type="entry name" value="ASPARTYL AMINOPEPTIDASE"/>
    <property type="match status" value="1"/>
</dbReference>
<dbReference type="EMBL" id="CP109546">
    <property type="protein sequence ID" value="WTZ14824.1"/>
    <property type="molecule type" value="Genomic_DNA"/>
</dbReference>
<dbReference type="PANTHER" id="PTHR28570">
    <property type="entry name" value="ASPARTYL AMINOPEPTIDASE"/>
    <property type="match status" value="1"/>
</dbReference>
<dbReference type="InterPro" id="IPR023358">
    <property type="entry name" value="Peptidase_M18_dom2"/>
</dbReference>
<dbReference type="EC" id="3.4.11.-" evidence="10"/>
<dbReference type="GO" id="GO:0008270">
    <property type="term" value="F:zinc ion binding"/>
    <property type="evidence" value="ECO:0007669"/>
    <property type="project" value="InterPro"/>
</dbReference>
<reference evidence="11" key="1">
    <citation type="submission" date="2022-10" db="EMBL/GenBank/DDBJ databases">
        <title>The complete genomes of actinobacterial strains from the NBC collection.</title>
        <authorList>
            <person name="Joergensen T.S."/>
            <person name="Alvarez Arevalo M."/>
            <person name="Sterndorff E.B."/>
            <person name="Faurdal D."/>
            <person name="Vuksanovic O."/>
            <person name="Mourched A.-S."/>
            <person name="Charusanti P."/>
            <person name="Shaw S."/>
            <person name="Blin K."/>
            <person name="Weber T."/>
        </authorList>
    </citation>
    <scope>NUCLEOTIDE SEQUENCE</scope>
    <source>
        <strain evidence="11">NBC_01393</strain>
    </source>
</reference>
<keyword evidence="6 9" id="KW-0378">Hydrolase</keyword>
<dbReference type="SUPFAM" id="SSF53187">
    <property type="entry name" value="Zn-dependent exopeptidases"/>
    <property type="match status" value="1"/>
</dbReference>
<evidence type="ECO:0000256" key="8">
    <source>
        <dbReference type="ARBA" id="ARBA00023049"/>
    </source>
</evidence>
<name>A0AAU3IE92_9ACTN</name>
<keyword evidence="7 9" id="KW-0862">Zinc</keyword>
<evidence type="ECO:0000256" key="2">
    <source>
        <dbReference type="ARBA" id="ARBA00008290"/>
    </source>
</evidence>
<dbReference type="SUPFAM" id="SSF101821">
    <property type="entry name" value="Aminopeptidase/glucanase lid domain"/>
    <property type="match status" value="1"/>
</dbReference>
<dbReference type="InterPro" id="IPR001948">
    <property type="entry name" value="Peptidase_M18"/>
</dbReference>
<evidence type="ECO:0000256" key="5">
    <source>
        <dbReference type="ARBA" id="ARBA00022723"/>
    </source>
</evidence>